<dbReference type="AlphaFoldDB" id="A0A345UMT0"/>
<dbReference type="PANTHER" id="PTHR42924">
    <property type="entry name" value="EXONUCLEASE"/>
    <property type="match status" value="1"/>
</dbReference>
<evidence type="ECO:0000313" key="3">
    <source>
        <dbReference type="Proteomes" id="UP000254808"/>
    </source>
</evidence>
<dbReference type="Pfam" id="PF02811">
    <property type="entry name" value="PHP"/>
    <property type="match status" value="1"/>
</dbReference>
<name>A0A345UMT0_9BACT</name>
<dbReference type="Gene3D" id="1.10.150.650">
    <property type="match status" value="1"/>
</dbReference>
<organism evidence="2 3">
    <name type="scientific">Cyclonatronum proteinivorum</name>
    <dbReference type="NCBI Taxonomy" id="1457365"/>
    <lineage>
        <taxon>Bacteria</taxon>
        <taxon>Pseudomonadati</taxon>
        <taxon>Balneolota</taxon>
        <taxon>Balneolia</taxon>
        <taxon>Balneolales</taxon>
        <taxon>Cyclonatronaceae</taxon>
        <taxon>Cyclonatronum</taxon>
    </lineage>
</organism>
<dbReference type="CDD" id="cd07438">
    <property type="entry name" value="PHP_HisPPase_AMP"/>
    <property type="match status" value="1"/>
</dbReference>
<dbReference type="InterPro" id="IPR003141">
    <property type="entry name" value="Pol/His_phosphatase_N"/>
</dbReference>
<gene>
    <name evidence="2" type="ORF">CYPRO_2540</name>
</gene>
<reference evidence="2 3" key="1">
    <citation type="submission" date="2018-03" db="EMBL/GenBank/DDBJ databases">
        <title>Phenotypic and genomic properties of Cyclonatronum proteinivorum gen. nov., sp. nov., a haloalkaliphilic bacteroidete from soda lakes possessing Na+-translocating rhodopsin.</title>
        <authorList>
            <person name="Toshchakov S.V."/>
            <person name="Korzhenkov A."/>
            <person name="Samarov N.I."/>
            <person name="Kublanov I.V."/>
            <person name="Muntyan M.S."/>
            <person name="Sorokin D.Y."/>
        </authorList>
    </citation>
    <scope>NUCLEOTIDE SEQUENCE [LARGE SCALE GENOMIC DNA]</scope>
    <source>
        <strain evidence="2 3">Omega</strain>
    </source>
</reference>
<dbReference type="EMBL" id="CP027806">
    <property type="protein sequence ID" value="AXJ01782.1"/>
    <property type="molecule type" value="Genomic_DNA"/>
</dbReference>
<dbReference type="RefSeq" id="WP_114984939.1">
    <property type="nucleotide sequence ID" value="NZ_CP027806.1"/>
</dbReference>
<dbReference type="InterPro" id="IPR052018">
    <property type="entry name" value="PHP_domain"/>
</dbReference>
<dbReference type="OrthoDB" id="9804333at2"/>
<proteinExistence type="predicted"/>
<feature type="domain" description="Polymerase/histidinol phosphatase N-terminal" evidence="1">
    <location>
        <begin position="7"/>
        <end position="72"/>
    </location>
</feature>
<accession>A0A345UMT0</accession>
<dbReference type="InterPro" id="IPR004013">
    <property type="entry name" value="PHP_dom"/>
</dbReference>
<dbReference type="Gene3D" id="3.20.20.140">
    <property type="entry name" value="Metal-dependent hydrolases"/>
    <property type="match status" value="1"/>
</dbReference>
<dbReference type="Proteomes" id="UP000254808">
    <property type="component" value="Chromosome"/>
</dbReference>
<evidence type="ECO:0000259" key="1">
    <source>
        <dbReference type="SMART" id="SM00481"/>
    </source>
</evidence>
<dbReference type="GO" id="GO:0004534">
    <property type="term" value="F:5'-3' RNA exonuclease activity"/>
    <property type="evidence" value="ECO:0007669"/>
    <property type="project" value="TreeGrafter"/>
</dbReference>
<dbReference type="SMART" id="SM00481">
    <property type="entry name" value="POLIIIAc"/>
    <property type="match status" value="1"/>
</dbReference>
<dbReference type="SUPFAM" id="SSF89550">
    <property type="entry name" value="PHP domain-like"/>
    <property type="match status" value="1"/>
</dbReference>
<sequence>MPKPPKADLHIHTTASDGKCTPVAVVNKAEAEGLYAIAITDHDTYSGYEPARKRGAEIGIEVIPGMEITCDFKGREVHILAYGFDVHDEKLLQFTSQQKLRRHKRAKQMVENLNKMGFDLTIEEVIAEAGTLNISRNHLAQLMVSKGYSTQKRLVFGKYIGNHAPAYHKTEYDTVEKVANLIRAAGGVTIVAHPAAYYADSELEELISAGINGFECVHPSHTYELQKKYLRLCESRNLLKSGGSDFHGYEAARNSWFGTVNVDKSWVDALLKQCTMQGQLH</sequence>
<dbReference type="KEGG" id="cprv:CYPRO_2540"/>
<dbReference type="InterPro" id="IPR016195">
    <property type="entry name" value="Pol/histidinol_Pase-like"/>
</dbReference>
<keyword evidence="3" id="KW-1185">Reference proteome</keyword>
<dbReference type="PANTHER" id="PTHR42924:SF3">
    <property type="entry name" value="POLYMERASE_HISTIDINOL PHOSPHATASE N-TERMINAL DOMAIN-CONTAINING PROTEIN"/>
    <property type="match status" value="1"/>
</dbReference>
<evidence type="ECO:0000313" key="2">
    <source>
        <dbReference type="EMBL" id="AXJ01782.1"/>
    </source>
</evidence>
<protein>
    <recommendedName>
        <fullName evidence="1">Polymerase/histidinol phosphatase N-terminal domain-containing protein</fullName>
    </recommendedName>
</protein>
<dbReference type="GO" id="GO:0035312">
    <property type="term" value="F:5'-3' DNA exonuclease activity"/>
    <property type="evidence" value="ECO:0007669"/>
    <property type="project" value="TreeGrafter"/>
</dbReference>